<dbReference type="OrthoDB" id="10316336at2759"/>
<keyword evidence="1" id="KW-1133">Transmembrane helix</keyword>
<gene>
    <name evidence="2" type="ORF">PGO_002795</name>
</gene>
<sequence>MITSIVIDDNQINFEDIFPQCMYDYDKHAKCKVNLESDDINNTCRHIKKQLGSKDSVANFLQYCRELIHYLDYIERINSPAYKKTSCIFFYYILSLLLKSSNYSVNQIHDAYHKMISETNEDNMKKVSNVCQNDFKNLGNNIYLTLHKLNELYEIVSGTRINCSEQSPCYAKYKELSEICNRSKNISLCRVLKNFENAYMTYLPYVQEILNLRISLKNTRIIILTFLIIPFTILIITLFLYKYTPYGSFLLSTVRKIRRILKKKNKDHLNIMDSSEFTQHNVFHNVYQIE</sequence>
<name>A0A1Y1JVK1_PLAGO</name>
<accession>A0A1Y1JVK1</accession>
<reference evidence="3" key="1">
    <citation type="submission" date="2017-04" db="EMBL/GenBank/DDBJ databases">
        <title>Plasmodium gonderi genome.</title>
        <authorList>
            <person name="Arisue N."/>
            <person name="Honma H."/>
            <person name="Kawai S."/>
            <person name="Tougan T."/>
            <person name="Tanabe K."/>
            <person name="Horii T."/>
        </authorList>
    </citation>
    <scope>NUCLEOTIDE SEQUENCE [LARGE SCALE GENOMIC DNA]</scope>
    <source>
        <strain evidence="3">ATCC 30045</strain>
    </source>
</reference>
<evidence type="ECO:0000313" key="2">
    <source>
        <dbReference type="EMBL" id="GAW84403.1"/>
    </source>
</evidence>
<evidence type="ECO:0000313" key="3">
    <source>
        <dbReference type="Proteomes" id="UP000195521"/>
    </source>
</evidence>
<dbReference type="EMBL" id="BDQF01000298">
    <property type="protein sequence ID" value="GAW84403.1"/>
    <property type="molecule type" value="Genomic_DNA"/>
</dbReference>
<comment type="caution">
    <text evidence="2">The sequence shown here is derived from an EMBL/GenBank/DDBJ whole genome shotgun (WGS) entry which is preliminary data.</text>
</comment>
<evidence type="ECO:0000256" key="1">
    <source>
        <dbReference type="SAM" id="Phobius"/>
    </source>
</evidence>
<keyword evidence="3" id="KW-1185">Reference proteome</keyword>
<proteinExistence type="predicted"/>
<dbReference type="Proteomes" id="UP000195521">
    <property type="component" value="Unassembled WGS sequence"/>
</dbReference>
<dbReference type="AlphaFoldDB" id="A0A1Y1JVK1"/>
<organism evidence="2 3">
    <name type="scientific">Plasmodium gonderi</name>
    <dbReference type="NCBI Taxonomy" id="77519"/>
    <lineage>
        <taxon>Eukaryota</taxon>
        <taxon>Sar</taxon>
        <taxon>Alveolata</taxon>
        <taxon>Apicomplexa</taxon>
        <taxon>Aconoidasida</taxon>
        <taxon>Haemosporida</taxon>
        <taxon>Plasmodiidae</taxon>
        <taxon>Plasmodium</taxon>
        <taxon>Plasmodium (Plasmodium)</taxon>
    </lineage>
</organism>
<dbReference type="GeneID" id="39745211"/>
<dbReference type="RefSeq" id="XP_028546992.1">
    <property type="nucleotide sequence ID" value="XM_028691191.1"/>
</dbReference>
<keyword evidence="1" id="KW-0472">Membrane</keyword>
<protein>
    <submittedName>
        <fullName evidence="2">Variable surface protein</fullName>
    </submittedName>
</protein>
<feature type="transmembrane region" description="Helical" evidence="1">
    <location>
        <begin position="221"/>
        <end position="241"/>
    </location>
</feature>
<keyword evidence="1" id="KW-0812">Transmembrane</keyword>